<dbReference type="InterPro" id="IPR006096">
    <property type="entry name" value="Glu/Leu/Phe/Val/Trp_DH_C"/>
</dbReference>
<gene>
    <name evidence="8" type="ORF">A3C92_01270</name>
</gene>
<dbReference type="PANTHER" id="PTHR42722">
    <property type="entry name" value="LEUCINE DEHYDROGENASE"/>
    <property type="match status" value="1"/>
</dbReference>
<evidence type="ECO:0000256" key="2">
    <source>
        <dbReference type="ARBA" id="ARBA00023002"/>
    </source>
</evidence>
<dbReference type="AlphaFoldDB" id="A0A1G2KYP6"/>
<reference evidence="8 9" key="1">
    <citation type="journal article" date="2016" name="Nat. Commun.">
        <title>Thousands of microbial genomes shed light on interconnected biogeochemical processes in an aquifer system.</title>
        <authorList>
            <person name="Anantharaman K."/>
            <person name="Brown C.T."/>
            <person name="Hug L.A."/>
            <person name="Sharon I."/>
            <person name="Castelle C.J."/>
            <person name="Probst A.J."/>
            <person name="Thomas B.C."/>
            <person name="Singh A."/>
            <person name="Wilkins M.J."/>
            <person name="Karaoz U."/>
            <person name="Brodie E.L."/>
            <person name="Williams K.H."/>
            <person name="Hubbard S.S."/>
            <person name="Banfield J.F."/>
        </authorList>
    </citation>
    <scope>NUCLEOTIDE SEQUENCE [LARGE SCALE GENOMIC DNA]</scope>
</reference>
<dbReference type="Pfam" id="PF02812">
    <property type="entry name" value="ELFV_dehydrog_N"/>
    <property type="match status" value="1"/>
</dbReference>
<dbReference type="PANTHER" id="PTHR42722:SF1">
    <property type="entry name" value="VALINE DEHYDROGENASE"/>
    <property type="match status" value="1"/>
</dbReference>
<dbReference type="SUPFAM" id="SSF53223">
    <property type="entry name" value="Aminoacid dehydrogenase-like, N-terminal domain"/>
    <property type="match status" value="1"/>
</dbReference>
<comment type="similarity">
    <text evidence="1 6">Belongs to the Glu/Leu/Phe/Val dehydrogenases family.</text>
</comment>
<evidence type="ECO:0000256" key="6">
    <source>
        <dbReference type="RuleBase" id="RU004417"/>
    </source>
</evidence>
<dbReference type="CDD" id="cd01075">
    <property type="entry name" value="NAD_bind_Leu_Phe_Val_DH"/>
    <property type="match status" value="1"/>
</dbReference>
<evidence type="ECO:0000313" key="8">
    <source>
        <dbReference type="EMBL" id="OHA03601.1"/>
    </source>
</evidence>
<dbReference type="SUPFAM" id="SSF51735">
    <property type="entry name" value="NAD(P)-binding Rossmann-fold domains"/>
    <property type="match status" value="1"/>
</dbReference>
<dbReference type="PIRSF" id="PIRSF000188">
    <property type="entry name" value="Phe_leu_dh"/>
    <property type="match status" value="1"/>
</dbReference>
<dbReference type="InterPro" id="IPR006095">
    <property type="entry name" value="Glu/Leu/Phe/Val/Trp_DH"/>
</dbReference>
<organism evidence="8 9">
    <name type="scientific">Candidatus Sungbacteria bacterium RIFCSPHIGHO2_02_FULL_53_17</name>
    <dbReference type="NCBI Taxonomy" id="1802275"/>
    <lineage>
        <taxon>Bacteria</taxon>
        <taxon>Candidatus Sungiibacteriota</taxon>
    </lineage>
</organism>
<dbReference type="InterPro" id="IPR006097">
    <property type="entry name" value="Glu/Leu/Phe/Val/Trp_DH_dimer"/>
</dbReference>
<dbReference type="Proteomes" id="UP000177177">
    <property type="component" value="Unassembled WGS sequence"/>
</dbReference>
<evidence type="ECO:0000256" key="4">
    <source>
        <dbReference type="PIRSR" id="PIRSR000188-1"/>
    </source>
</evidence>
<dbReference type="GO" id="GO:0000166">
    <property type="term" value="F:nucleotide binding"/>
    <property type="evidence" value="ECO:0007669"/>
    <property type="project" value="UniProtKB-KW"/>
</dbReference>
<name>A0A1G2KYP6_9BACT</name>
<feature type="active site" description="Proton donor/acceptor" evidence="4">
    <location>
        <position position="84"/>
    </location>
</feature>
<dbReference type="SMART" id="SM00839">
    <property type="entry name" value="ELFV_dehydrog"/>
    <property type="match status" value="1"/>
</dbReference>
<evidence type="ECO:0000256" key="1">
    <source>
        <dbReference type="ARBA" id="ARBA00006382"/>
    </source>
</evidence>
<dbReference type="GO" id="GO:0016639">
    <property type="term" value="F:oxidoreductase activity, acting on the CH-NH2 group of donors, NAD or NADP as acceptor"/>
    <property type="evidence" value="ECO:0007669"/>
    <property type="project" value="InterPro"/>
</dbReference>
<dbReference type="InterPro" id="IPR016211">
    <property type="entry name" value="Glu/Phe/Leu/Val/Trp_DH_bac/arc"/>
</dbReference>
<protein>
    <recommendedName>
        <fullName evidence="7">Glutamate/phenylalanine/leucine/valine/L-tryptophan dehydrogenase C-terminal domain-containing protein</fullName>
    </recommendedName>
</protein>
<dbReference type="GO" id="GO:0006520">
    <property type="term" value="P:amino acid metabolic process"/>
    <property type="evidence" value="ECO:0007669"/>
    <property type="project" value="InterPro"/>
</dbReference>
<dbReference type="EMBL" id="MHQN01000015">
    <property type="protein sequence ID" value="OHA03601.1"/>
    <property type="molecule type" value="Genomic_DNA"/>
</dbReference>
<accession>A0A1G2KYP6</accession>
<dbReference type="Gene3D" id="3.40.50.10860">
    <property type="entry name" value="Leucine Dehydrogenase, chain A, domain 1"/>
    <property type="match status" value="1"/>
</dbReference>
<feature type="binding site" evidence="5">
    <location>
        <begin position="179"/>
        <end position="184"/>
    </location>
    <ligand>
        <name>NAD(+)</name>
        <dbReference type="ChEBI" id="CHEBI:57540"/>
    </ligand>
</feature>
<keyword evidence="3 5" id="KW-0520">NAD</keyword>
<keyword evidence="2 6" id="KW-0560">Oxidoreductase</keyword>
<dbReference type="PRINTS" id="PR00082">
    <property type="entry name" value="GLFDHDRGNASE"/>
</dbReference>
<dbReference type="Gene3D" id="3.40.50.720">
    <property type="entry name" value="NAD(P)-binding Rossmann-like Domain"/>
    <property type="match status" value="1"/>
</dbReference>
<evidence type="ECO:0000313" key="9">
    <source>
        <dbReference type="Proteomes" id="UP000177177"/>
    </source>
</evidence>
<comment type="caution">
    <text evidence="8">The sequence shown here is derived from an EMBL/GenBank/DDBJ whole genome shotgun (WGS) entry which is preliminary data.</text>
</comment>
<evidence type="ECO:0000259" key="7">
    <source>
        <dbReference type="SMART" id="SM00839"/>
    </source>
</evidence>
<proteinExistence type="inferred from homology"/>
<evidence type="ECO:0000256" key="5">
    <source>
        <dbReference type="PIRSR" id="PIRSR000188-2"/>
    </source>
</evidence>
<sequence>MSDMVIEKLPEFDHHQSATFIHDSKSGLRGFIAVHRGSTERPSFGATRFWKYPSEMAALRDALGLARTMSYKLAMAGLPYGGAKAVLMMPAHLNGRRSMLLKAYAERVNYLSGRFVTGTDVGLNQDDLAVMRRASKYMVGMKGNVTQSTAFGILHGIKASLKEVFGSDDIAGRTFAIQGVGKIGGALVRLLYKESKRIVIADTNRSQVSAIIRVFPRVQAVRAADIYREKVDVFSPCAVSRSITRKKAGEVAARIVVGGANSQLEDRKAGDILHRRGILYAPDYVVNAGGLISVVDEYEHHDFDAKRVLRRVLRIRKNLENIFAAARRTRRPTHMVADEFAEKYFNGNT</sequence>
<keyword evidence="5" id="KW-0547">Nucleotide-binding</keyword>
<dbReference type="InterPro" id="IPR036291">
    <property type="entry name" value="NAD(P)-bd_dom_sf"/>
</dbReference>
<evidence type="ECO:0000256" key="3">
    <source>
        <dbReference type="ARBA" id="ARBA00023027"/>
    </source>
</evidence>
<feature type="domain" description="Glutamate/phenylalanine/leucine/valine/L-tryptophan dehydrogenase C-terminal" evidence="7">
    <location>
        <begin position="143"/>
        <end position="347"/>
    </location>
</feature>
<dbReference type="Pfam" id="PF00208">
    <property type="entry name" value="ELFV_dehydrog"/>
    <property type="match status" value="1"/>
</dbReference>
<dbReference type="InterPro" id="IPR046346">
    <property type="entry name" value="Aminoacid_DH-like_N_sf"/>
</dbReference>